<organism evidence="12 13">
    <name type="scientific">Halocynthiibacter styelae</name>
    <dbReference type="NCBI Taxonomy" id="2761955"/>
    <lineage>
        <taxon>Bacteria</taxon>
        <taxon>Pseudomonadati</taxon>
        <taxon>Pseudomonadota</taxon>
        <taxon>Alphaproteobacteria</taxon>
        <taxon>Rhodobacterales</taxon>
        <taxon>Paracoccaceae</taxon>
        <taxon>Halocynthiibacter</taxon>
    </lineage>
</organism>
<feature type="transmembrane region" description="Helical" evidence="10">
    <location>
        <begin position="235"/>
        <end position="259"/>
    </location>
</feature>
<comment type="caution">
    <text evidence="12">The sequence shown here is derived from an EMBL/GenBank/DDBJ whole genome shotgun (WGS) entry which is preliminary data.</text>
</comment>
<dbReference type="InterPro" id="IPR050980">
    <property type="entry name" value="2C_sensor_his_kinase"/>
</dbReference>
<protein>
    <recommendedName>
        <fullName evidence="3">histidine kinase</fullName>
        <ecNumber evidence="3">2.7.13.3</ecNumber>
    </recommendedName>
</protein>
<sequence length="511" mass="56128">MNNIRKKWRPSIAMVIAAVCVILISIPLLAMLSVRLTSNQFVRETEQSLIQQGAIYAQIYAREFKREDGPLVGVELTEDQKEHWNANLHPARSQLNVRQDDIAPPRPDGDVIATPPDPRHLAVAENLISIAQGARKTTLAGIVLLDHHGRNLNTETARSLAALPEVQTALNGEVGAILRARTQDYERHAFSSLSRDTGFRVFVTYPVIVNDRVIGAIYLSRTPLNLGKFLFGERYALLTMLIATVLSATFVGLLLLRLISRPVYALRDRSRAIAAGKNPNADPLQHYGLRELADLGDSVSTMAMTLMRRSKEIATYTDHVTHELKSPVTSVIGAAELLQTDGLKSQDRDTLLQNIETESQRMNHLLGRLREMTRLRGSLEGDPGKLARMLPNIDGLKVVTRADPEVILPISEEHGAMILLHMGQNALSHGASELELSYADRILHVSDNGDGIAEGDIPRVTNPFFTTRREQGGTGMGLAIVSAILENYGATITCLPCNTGASFAIHFSNQS</sequence>
<dbReference type="CDD" id="cd00082">
    <property type="entry name" value="HisKA"/>
    <property type="match status" value="1"/>
</dbReference>
<dbReference type="SMART" id="SM00387">
    <property type="entry name" value="HATPase_c"/>
    <property type="match status" value="1"/>
</dbReference>
<keyword evidence="13" id="KW-1185">Reference proteome</keyword>
<evidence type="ECO:0000256" key="7">
    <source>
        <dbReference type="ARBA" id="ARBA00022741"/>
    </source>
</evidence>
<dbReference type="GO" id="GO:0005886">
    <property type="term" value="C:plasma membrane"/>
    <property type="evidence" value="ECO:0007669"/>
    <property type="project" value="UniProtKB-SubCell"/>
</dbReference>
<dbReference type="SMART" id="SM00388">
    <property type="entry name" value="HisKA"/>
    <property type="match status" value="1"/>
</dbReference>
<dbReference type="Pfam" id="PF00512">
    <property type="entry name" value="HisKA"/>
    <property type="match status" value="1"/>
</dbReference>
<keyword evidence="8" id="KW-0418">Kinase</keyword>
<dbReference type="PROSITE" id="PS50109">
    <property type="entry name" value="HIS_KIN"/>
    <property type="match status" value="1"/>
</dbReference>
<evidence type="ECO:0000256" key="2">
    <source>
        <dbReference type="ARBA" id="ARBA00004651"/>
    </source>
</evidence>
<dbReference type="InterPro" id="IPR036890">
    <property type="entry name" value="HATPase_C_sf"/>
</dbReference>
<proteinExistence type="predicted"/>
<dbReference type="GO" id="GO:0005524">
    <property type="term" value="F:ATP binding"/>
    <property type="evidence" value="ECO:0007669"/>
    <property type="project" value="UniProtKB-KW"/>
</dbReference>
<keyword evidence="5" id="KW-0597">Phosphoprotein</keyword>
<dbReference type="Proteomes" id="UP000640583">
    <property type="component" value="Unassembled WGS sequence"/>
</dbReference>
<dbReference type="EMBL" id="JADCKQ010000002">
    <property type="protein sequence ID" value="MBI1492805.1"/>
    <property type="molecule type" value="Genomic_DNA"/>
</dbReference>
<keyword evidence="6" id="KW-0808">Transferase</keyword>
<evidence type="ECO:0000256" key="5">
    <source>
        <dbReference type="ARBA" id="ARBA00022553"/>
    </source>
</evidence>
<dbReference type="EC" id="2.7.13.3" evidence="3"/>
<evidence type="ECO:0000256" key="4">
    <source>
        <dbReference type="ARBA" id="ARBA00022475"/>
    </source>
</evidence>
<dbReference type="PANTHER" id="PTHR44936">
    <property type="entry name" value="SENSOR PROTEIN CREC"/>
    <property type="match status" value="1"/>
</dbReference>
<gene>
    <name evidence="12" type="ORF">H1D41_04050</name>
</gene>
<dbReference type="Gene3D" id="3.30.565.10">
    <property type="entry name" value="Histidine kinase-like ATPase, C-terminal domain"/>
    <property type="match status" value="1"/>
</dbReference>
<evidence type="ECO:0000313" key="12">
    <source>
        <dbReference type="EMBL" id="MBI1492805.1"/>
    </source>
</evidence>
<evidence type="ECO:0000256" key="8">
    <source>
        <dbReference type="ARBA" id="ARBA00022777"/>
    </source>
</evidence>
<keyword evidence="10" id="KW-1133">Transmembrane helix</keyword>
<dbReference type="AlphaFoldDB" id="A0A8J7IW31"/>
<dbReference type="InterPro" id="IPR005467">
    <property type="entry name" value="His_kinase_dom"/>
</dbReference>
<keyword evidence="4" id="KW-1003">Cell membrane</keyword>
<feature type="domain" description="Histidine kinase" evidence="11">
    <location>
        <begin position="319"/>
        <end position="511"/>
    </location>
</feature>
<evidence type="ECO:0000259" key="11">
    <source>
        <dbReference type="PROSITE" id="PS50109"/>
    </source>
</evidence>
<accession>A0A8J7IW31</accession>
<dbReference type="InterPro" id="IPR004358">
    <property type="entry name" value="Sig_transdc_His_kin-like_C"/>
</dbReference>
<evidence type="ECO:0000256" key="10">
    <source>
        <dbReference type="SAM" id="Phobius"/>
    </source>
</evidence>
<feature type="transmembrane region" description="Helical" evidence="10">
    <location>
        <begin position="12"/>
        <end position="34"/>
    </location>
</feature>
<keyword evidence="7" id="KW-0547">Nucleotide-binding</keyword>
<dbReference type="RefSeq" id="WP_228847700.1">
    <property type="nucleotide sequence ID" value="NZ_JADCKQ010000002.1"/>
</dbReference>
<evidence type="ECO:0000256" key="9">
    <source>
        <dbReference type="ARBA" id="ARBA00022840"/>
    </source>
</evidence>
<keyword evidence="10" id="KW-0812">Transmembrane</keyword>
<keyword evidence="10" id="KW-0472">Membrane</keyword>
<dbReference type="InterPro" id="IPR003594">
    <property type="entry name" value="HATPase_dom"/>
</dbReference>
<comment type="catalytic activity">
    <reaction evidence="1">
        <text>ATP + protein L-histidine = ADP + protein N-phospho-L-histidine.</text>
        <dbReference type="EC" id="2.7.13.3"/>
    </reaction>
</comment>
<evidence type="ECO:0000313" key="13">
    <source>
        <dbReference type="Proteomes" id="UP000640583"/>
    </source>
</evidence>
<evidence type="ECO:0000256" key="1">
    <source>
        <dbReference type="ARBA" id="ARBA00000085"/>
    </source>
</evidence>
<reference evidence="12" key="1">
    <citation type="submission" date="2020-10" db="EMBL/GenBank/DDBJ databases">
        <title>Paenihalocynthiibacter styelae gen. nov., sp. nov., isolated from stalked sea squirt Styela clava.</title>
        <authorList>
            <person name="Kim Y.-O."/>
            <person name="Yoon J.-H."/>
        </authorList>
    </citation>
    <scope>NUCLEOTIDE SEQUENCE</scope>
    <source>
        <strain evidence="12">MYP1-1</strain>
    </source>
</reference>
<dbReference type="InterPro" id="IPR036097">
    <property type="entry name" value="HisK_dim/P_sf"/>
</dbReference>
<name>A0A8J7IW31_9RHOB</name>
<dbReference type="PRINTS" id="PR00344">
    <property type="entry name" value="BCTRLSENSOR"/>
</dbReference>
<evidence type="ECO:0000256" key="3">
    <source>
        <dbReference type="ARBA" id="ARBA00012438"/>
    </source>
</evidence>
<dbReference type="Gene3D" id="1.10.287.130">
    <property type="match status" value="1"/>
</dbReference>
<evidence type="ECO:0000256" key="6">
    <source>
        <dbReference type="ARBA" id="ARBA00022679"/>
    </source>
</evidence>
<keyword evidence="9" id="KW-0067">ATP-binding</keyword>
<dbReference type="Gene3D" id="6.10.340.10">
    <property type="match status" value="1"/>
</dbReference>
<dbReference type="Pfam" id="PF02518">
    <property type="entry name" value="HATPase_c"/>
    <property type="match status" value="1"/>
</dbReference>
<dbReference type="SUPFAM" id="SSF55874">
    <property type="entry name" value="ATPase domain of HSP90 chaperone/DNA topoisomerase II/histidine kinase"/>
    <property type="match status" value="1"/>
</dbReference>
<dbReference type="PANTHER" id="PTHR44936:SF10">
    <property type="entry name" value="SENSOR PROTEIN RSTB"/>
    <property type="match status" value="1"/>
</dbReference>
<dbReference type="GO" id="GO:0000155">
    <property type="term" value="F:phosphorelay sensor kinase activity"/>
    <property type="evidence" value="ECO:0007669"/>
    <property type="project" value="InterPro"/>
</dbReference>
<comment type="subcellular location">
    <subcellularLocation>
        <location evidence="2">Cell membrane</location>
        <topology evidence="2">Multi-pass membrane protein</topology>
    </subcellularLocation>
</comment>
<dbReference type="InterPro" id="IPR003661">
    <property type="entry name" value="HisK_dim/P_dom"/>
</dbReference>
<dbReference type="SUPFAM" id="SSF47384">
    <property type="entry name" value="Homodimeric domain of signal transducing histidine kinase"/>
    <property type="match status" value="1"/>
</dbReference>